<evidence type="ECO:0000313" key="4">
    <source>
        <dbReference type="EMBL" id="EMT46834.1"/>
    </source>
</evidence>
<gene>
    <name evidence="4" type="ORF">H919_01992</name>
</gene>
<comment type="similarity">
    <text evidence="1">Belongs to the CdaR family.</text>
</comment>
<reference evidence="4" key="1">
    <citation type="submission" date="2013-03" db="EMBL/GenBank/DDBJ databases">
        <title>Assembly of a new bacterial strain Anoxybacillus flavithermus AK1.</title>
        <authorList>
            <person name="Rajan I."/>
            <person name="PoliReddy D."/>
            <person name="Sugumar T."/>
            <person name="Rathinam K."/>
            <person name="Alqarawi S."/>
            <person name="Khalil A.B."/>
            <person name="Sivakumar N."/>
        </authorList>
    </citation>
    <scope>NUCLEOTIDE SEQUENCE [LARGE SCALE GENOMIC DNA]</scope>
    <source>
        <strain evidence="4">AK1</strain>
    </source>
</reference>
<dbReference type="InterPro" id="IPR041522">
    <property type="entry name" value="CdaR_GGDEF"/>
</dbReference>
<reference evidence="4" key="2">
    <citation type="journal article" date="2015" name="Genome Announc.">
        <title>Genome Sequence of Anoxybacillus flavithermus Strain AK1, a Thermophile Isolated from a Hot Spring in Saudi Arabia.</title>
        <authorList>
            <person name="Khalil A."/>
            <person name="Sivakumar N."/>
            <person name="Qarawi S."/>
        </authorList>
    </citation>
    <scope>NUCLEOTIDE SEQUENCE [LARGE SCALE GENOMIC DNA]</scope>
    <source>
        <strain evidence="4">AK1</strain>
    </source>
</reference>
<dbReference type="PANTHER" id="PTHR33744:SF1">
    <property type="entry name" value="DNA-BINDING TRANSCRIPTIONAL ACTIVATOR ADER"/>
    <property type="match status" value="1"/>
</dbReference>
<feature type="domain" description="CdaR GGDEF-like" evidence="3">
    <location>
        <begin position="159"/>
        <end position="278"/>
    </location>
</feature>
<sequence>MSLYQLVDQLFLELQHPVTIESRDFELLAYSGHHDETDEVRMRTILSKRASAHVFHYLHEHGWMQKIEQTDEVVSIPPLPDIDLGARAVICLKHAGKVYGYLWVQASFDHLTEKQRTRMKEVAKEAAYVLHEQVGKRYKRLEEVNNLFLRYIQYRDMSERDFHIEAQVLGVVLPSSFTVSVFQVVNEEKKDDIRQYLTFIIKTMHAPTFFIHHHHPFLLVVGDTTTQRSMATTKAVVAKLQQDFRCRIDEDVLVGIGNEYVGIRALRDSYKEAMEVIHLKKHMDEPLPHAYGDLGIYRMLPFIYEQYKQRRYKNEALLKLKTYDEQHGTDFLHTLRAYIRHDCNMKQTAESLYIHPNTLNYRLKRMQAIAALPLHDFEQRMMLYIDLLLYKYKESVVDGQQK</sequence>
<comment type="caution">
    <text evidence="4">The sequence shown here is derived from an EMBL/GenBank/DDBJ whole genome shotgun (WGS) entry which is preliminary data.</text>
</comment>
<dbReference type="Proteomes" id="UP000012085">
    <property type="component" value="Unassembled WGS sequence"/>
</dbReference>
<dbReference type="Pfam" id="PF13556">
    <property type="entry name" value="HTH_30"/>
    <property type="match status" value="1"/>
</dbReference>
<dbReference type="PANTHER" id="PTHR33744">
    <property type="entry name" value="CARBOHYDRATE DIACID REGULATOR"/>
    <property type="match status" value="1"/>
</dbReference>
<evidence type="ECO:0000259" key="3">
    <source>
        <dbReference type="Pfam" id="PF17853"/>
    </source>
</evidence>
<organism evidence="4">
    <name type="scientific">Anoxybacillus flavithermus AK1</name>
    <dbReference type="NCBI Taxonomy" id="1297581"/>
    <lineage>
        <taxon>Bacteria</taxon>
        <taxon>Bacillati</taxon>
        <taxon>Bacillota</taxon>
        <taxon>Bacilli</taxon>
        <taxon>Bacillales</taxon>
        <taxon>Anoxybacillaceae</taxon>
        <taxon>Anoxybacillus</taxon>
    </lineage>
</organism>
<dbReference type="Pfam" id="PF17853">
    <property type="entry name" value="GGDEF_2"/>
    <property type="match status" value="1"/>
</dbReference>
<protein>
    <submittedName>
        <fullName evidence="4">Transcriptional regulator</fullName>
    </submittedName>
</protein>
<dbReference type="InterPro" id="IPR051448">
    <property type="entry name" value="CdaR-like_regulators"/>
</dbReference>
<dbReference type="AlphaFoldDB" id="M8E1E8"/>
<accession>M8E1E8</accession>
<proteinExistence type="inferred from homology"/>
<dbReference type="InterPro" id="IPR042070">
    <property type="entry name" value="PucR_C-HTH_sf"/>
</dbReference>
<dbReference type="Gene3D" id="1.10.10.2840">
    <property type="entry name" value="PucR C-terminal helix-turn-helix domain"/>
    <property type="match status" value="1"/>
</dbReference>
<dbReference type="PATRIC" id="fig|1297581.3.peg.409"/>
<feature type="domain" description="PucR C-terminal helix-turn-helix" evidence="2">
    <location>
        <begin position="332"/>
        <end position="388"/>
    </location>
</feature>
<name>M8E1E8_9BACL</name>
<evidence type="ECO:0000259" key="2">
    <source>
        <dbReference type="Pfam" id="PF13556"/>
    </source>
</evidence>
<dbReference type="EMBL" id="APCD01000002">
    <property type="protein sequence ID" value="EMT46834.1"/>
    <property type="molecule type" value="Genomic_DNA"/>
</dbReference>
<dbReference type="RefSeq" id="WP_003394757.1">
    <property type="nucleotide sequence ID" value="NZ_APCD01000002.1"/>
</dbReference>
<evidence type="ECO:0000256" key="1">
    <source>
        <dbReference type="ARBA" id="ARBA00006754"/>
    </source>
</evidence>
<dbReference type="InterPro" id="IPR025736">
    <property type="entry name" value="PucR_C-HTH_dom"/>
</dbReference>